<protein>
    <recommendedName>
        <fullName evidence="7">Glutathione S-transferase C-terminal-like protein</fullName>
    </recommendedName>
</protein>
<evidence type="ECO:0000259" key="4">
    <source>
        <dbReference type="PROSITE" id="PS50405"/>
    </source>
</evidence>
<dbReference type="SFLD" id="SFLDG01151">
    <property type="entry name" value="Main.2:_Nu-like"/>
    <property type="match status" value="1"/>
</dbReference>
<feature type="domain" description="GST C-terminal" evidence="4">
    <location>
        <begin position="160"/>
        <end position="284"/>
    </location>
</feature>
<dbReference type="InterPro" id="IPR004045">
    <property type="entry name" value="Glutathione_S-Trfase_N"/>
</dbReference>
<dbReference type="PROSITE" id="PS50404">
    <property type="entry name" value="GST_NTER"/>
    <property type="match status" value="1"/>
</dbReference>
<dbReference type="Proteomes" id="UP000613580">
    <property type="component" value="Unassembled WGS sequence"/>
</dbReference>
<dbReference type="Pfam" id="PF02798">
    <property type="entry name" value="GST_N"/>
    <property type="match status" value="1"/>
</dbReference>
<evidence type="ECO:0000256" key="2">
    <source>
        <dbReference type="RuleBase" id="RU003494"/>
    </source>
</evidence>
<comment type="similarity">
    <text evidence="1 2">Belongs to the GST superfamily.</text>
</comment>
<dbReference type="InterPro" id="IPR004046">
    <property type="entry name" value="GST_C"/>
</dbReference>
<comment type="caution">
    <text evidence="5">The sequence shown here is derived from an EMBL/GenBank/DDBJ whole genome shotgun (WGS) entry which is preliminary data.</text>
</comment>
<gene>
    <name evidence="5" type="ORF">HMN09_00531600</name>
</gene>
<dbReference type="SUPFAM" id="SSF52833">
    <property type="entry name" value="Thioredoxin-like"/>
    <property type="match status" value="1"/>
</dbReference>
<dbReference type="SFLD" id="SFLDS00019">
    <property type="entry name" value="Glutathione_Transferase_(cytos"/>
    <property type="match status" value="1"/>
</dbReference>
<dbReference type="AlphaFoldDB" id="A0A8H6T7W4"/>
<dbReference type="InterPro" id="IPR036282">
    <property type="entry name" value="Glutathione-S-Trfase_C_sf"/>
</dbReference>
<dbReference type="PROSITE" id="PS50405">
    <property type="entry name" value="GST_CTER"/>
    <property type="match status" value="1"/>
</dbReference>
<organism evidence="5 6">
    <name type="scientific">Mycena chlorophos</name>
    <name type="common">Agaric fungus</name>
    <name type="synonym">Agaricus chlorophos</name>
    <dbReference type="NCBI Taxonomy" id="658473"/>
    <lineage>
        <taxon>Eukaryota</taxon>
        <taxon>Fungi</taxon>
        <taxon>Dikarya</taxon>
        <taxon>Basidiomycota</taxon>
        <taxon>Agaricomycotina</taxon>
        <taxon>Agaricomycetes</taxon>
        <taxon>Agaricomycetidae</taxon>
        <taxon>Agaricales</taxon>
        <taxon>Marasmiineae</taxon>
        <taxon>Mycenaceae</taxon>
        <taxon>Mycena</taxon>
    </lineage>
</organism>
<dbReference type="Gene3D" id="3.40.30.10">
    <property type="entry name" value="Glutaredoxin"/>
    <property type="match status" value="1"/>
</dbReference>
<feature type="domain" description="GST N-terminal" evidence="3">
    <location>
        <begin position="67"/>
        <end position="151"/>
    </location>
</feature>
<dbReference type="InterPro" id="IPR010987">
    <property type="entry name" value="Glutathione-S-Trfase_C-like"/>
</dbReference>
<proteinExistence type="inferred from homology"/>
<reference evidence="5" key="1">
    <citation type="submission" date="2020-05" db="EMBL/GenBank/DDBJ databases">
        <title>Mycena genomes resolve the evolution of fungal bioluminescence.</title>
        <authorList>
            <person name="Tsai I.J."/>
        </authorList>
    </citation>
    <scope>NUCLEOTIDE SEQUENCE</scope>
    <source>
        <strain evidence="5">110903Hualien_Pintung</strain>
    </source>
</reference>
<evidence type="ECO:0000256" key="1">
    <source>
        <dbReference type="ARBA" id="ARBA00007409"/>
    </source>
</evidence>
<sequence length="284" mass="32215">MYPRADHLPLTSNKITSSFGHNCAFRIHTTAGLLTEALTHPQDPKPTGTSLALIHYMASTKHFMLYTGPTPNGYKVSVYLEELRAAYPDLKLDYDVENIDISTNRQKEPWFIAMSPNGRIPVFVDRSRNNFVVFETAAILLYLAQHYDKEHKFWFDPETSPNDYSEMLQWIFFAHGGVGPMQGQAHHFHLAAPEDIPYGKKRYTDETKRLYGVLEIRLGQGRDWLAGPGRGVVSIADFNVAPWILSHARAKVDLDEFPLLKAWLERLEARTGFQAGLAVSPRKA</sequence>
<evidence type="ECO:0000313" key="5">
    <source>
        <dbReference type="EMBL" id="KAF7313745.1"/>
    </source>
</evidence>
<dbReference type="Gene3D" id="1.20.1050.10">
    <property type="match status" value="1"/>
</dbReference>
<dbReference type="EMBL" id="JACAZE010000006">
    <property type="protein sequence ID" value="KAF7313745.1"/>
    <property type="molecule type" value="Genomic_DNA"/>
</dbReference>
<dbReference type="InterPro" id="IPR036249">
    <property type="entry name" value="Thioredoxin-like_sf"/>
</dbReference>
<dbReference type="PANTHER" id="PTHR44051:SF8">
    <property type="entry name" value="GLUTATHIONE S-TRANSFERASE GSTA"/>
    <property type="match status" value="1"/>
</dbReference>
<evidence type="ECO:0000259" key="3">
    <source>
        <dbReference type="PROSITE" id="PS50404"/>
    </source>
</evidence>
<evidence type="ECO:0000313" key="6">
    <source>
        <dbReference type="Proteomes" id="UP000613580"/>
    </source>
</evidence>
<dbReference type="SUPFAM" id="SSF47616">
    <property type="entry name" value="GST C-terminal domain-like"/>
    <property type="match status" value="1"/>
</dbReference>
<accession>A0A8H6T7W4</accession>
<name>A0A8H6T7W4_MYCCL</name>
<dbReference type="Pfam" id="PF00043">
    <property type="entry name" value="GST_C"/>
    <property type="match status" value="1"/>
</dbReference>
<dbReference type="OrthoDB" id="422574at2759"/>
<dbReference type="CDD" id="cd03048">
    <property type="entry name" value="GST_N_Ure2p_like"/>
    <property type="match status" value="1"/>
</dbReference>
<dbReference type="PANTHER" id="PTHR44051">
    <property type="entry name" value="GLUTATHIONE S-TRANSFERASE-RELATED"/>
    <property type="match status" value="1"/>
</dbReference>
<evidence type="ECO:0008006" key="7">
    <source>
        <dbReference type="Google" id="ProtNLM"/>
    </source>
</evidence>
<keyword evidence="6" id="KW-1185">Reference proteome</keyword>
<dbReference type="InterPro" id="IPR040079">
    <property type="entry name" value="Glutathione_S-Trfase"/>
</dbReference>
<dbReference type="SFLD" id="SFLDG00358">
    <property type="entry name" value="Main_(cytGST)"/>
    <property type="match status" value="1"/>
</dbReference>